<proteinExistence type="predicted"/>
<dbReference type="InterPro" id="IPR036514">
    <property type="entry name" value="SGNH_hydro_sf"/>
</dbReference>
<dbReference type="SUPFAM" id="SSF52266">
    <property type="entry name" value="SGNH hydrolase"/>
    <property type="match status" value="1"/>
</dbReference>
<dbReference type="RefSeq" id="WP_173063179.1">
    <property type="nucleotide sequence ID" value="NZ_AP022853.1"/>
</dbReference>
<sequence>MPKKTVTYRADIIQAMSLGAGGATLGPDDPDYSWRFLAEGDSWFTIGAIPSSSLLYELRLKKRAIVLNLGYPGDTIANMSQLSANTELTRRLVHPNWASDWDAILLSGGGNDLIDRAADIILSTPGGTSAADYVDTAQLAAFGKDIQAGYRRIVALRDSAASPNQGKPIVVHTYDYPTPRPAPATFLIVPITKPWMHPVFEAHQVPKSLRIGVAELLLDALAEALLELEHELPAFHVVDTRNSLQRADIDARGNSGDWLNEIHPNGDGYRKIAVQLGARIDEVLQA</sequence>
<evidence type="ECO:0000313" key="2">
    <source>
        <dbReference type="Proteomes" id="UP000502260"/>
    </source>
</evidence>
<reference evidence="2" key="1">
    <citation type="submission" date="2020-03" db="EMBL/GenBank/DDBJ databases">
        <title>Complete genome sequence of sulfur-oxidizing bacterium skT11.</title>
        <authorList>
            <person name="Kanda M."/>
            <person name="Kojima H."/>
            <person name="Fukui M."/>
        </authorList>
    </citation>
    <scope>NUCLEOTIDE SEQUENCE [LARGE SCALE GENOMIC DNA]</scope>
    <source>
        <strain evidence="2">skT11</strain>
    </source>
</reference>
<gene>
    <name evidence="1" type="ORF">SKTS_16620</name>
</gene>
<protein>
    <submittedName>
        <fullName evidence="1">Uncharacterized protein</fullName>
    </submittedName>
</protein>
<keyword evidence="2" id="KW-1185">Reference proteome</keyword>
<organism evidence="1 2">
    <name type="scientific">Sulfurimicrobium lacus</name>
    <dbReference type="NCBI Taxonomy" id="2715678"/>
    <lineage>
        <taxon>Bacteria</taxon>
        <taxon>Pseudomonadati</taxon>
        <taxon>Pseudomonadota</taxon>
        <taxon>Betaproteobacteria</taxon>
        <taxon>Nitrosomonadales</taxon>
        <taxon>Sulfuricellaceae</taxon>
        <taxon>Sulfurimicrobium</taxon>
    </lineage>
</organism>
<dbReference type="GO" id="GO:0016788">
    <property type="term" value="F:hydrolase activity, acting on ester bonds"/>
    <property type="evidence" value="ECO:0007669"/>
    <property type="project" value="UniProtKB-ARBA"/>
</dbReference>
<name>A0A6F8VCN7_9PROT</name>
<dbReference type="EMBL" id="AP022853">
    <property type="protein sequence ID" value="BCB26776.1"/>
    <property type="molecule type" value="Genomic_DNA"/>
</dbReference>
<dbReference type="AlphaFoldDB" id="A0A6F8VCN7"/>
<evidence type="ECO:0000313" key="1">
    <source>
        <dbReference type="EMBL" id="BCB26776.1"/>
    </source>
</evidence>
<accession>A0A6F8VCN7</accession>
<dbReference type="Gene3D" id="3.40.50.1110">
    <property type="entry name" value="SGNH hydrolase"/>
    <property type="match status" value="1"/>
</dbReference>
<dbReference type="KEGG" id="slac:SKTS_16620"/>
<dbReference type="Proteomes" id="UP000502260">
    <property type="component" value="Chromosome"/>
</dbReference>